<dbReference type="PROSITE" id="PS00098">
    <property type="entry name" value="THIOLASE_1"/>
    <property type="match status" value="1"/>
</dbReference>
<gene>
    <name evidence="7" type="primary">ACAA2</name>
    <name evidence="7" type="ORF">EVAR_56489_1</name>
</gene>
<dbReference type="Gene3D" id="3.40.47.10">
    <property type="match status" value="1"/>
</dbReference>
<dbReference type="InterPro" id="IPR016039">
    <property type="entry name" value="Thiolase-like"/>
</dbReference>
<dbReference type="PANTHER" id="PTHR18919">
    <property type="entry name" value="ACETYL-COA C-ACYLTRANSFERASE"/>
    <property type="match status" value="1"/>
</dbReference>
<evidence type="ECO:0000256" key="4">
    <source>
        <dbReference type="RuleBase" id="RU003557"/>
    </source>
</evidence>
<dbReference type="CDD" id="cd00751">
    <property type="entry name" value="thiolase"/>
    <property type="match status" value="1"/>
</dbReference>
<proteinExistence type="inferred from homology"/>
<evidence type="ECO:0000256" key="2">
    <source>
        <dbReference type="ARBA" id="ARBA00022679"/>
    </source>
</evidence>
<dbReference type="NCBIfam" id="TIGR01930">
    <property type="entry name" value="AcCoA-C-Actrans"/>
    <property type="match status" value="1"/>
</dbReference>
<sequence length="374" mass="39609">MALLPKGIFIVGAKRTPFGAYGGVLKDTPASHAFAVAAREAFKSANVDPALVDTTIVGNVNFLSQCDGGKTPRYCGTYSGVPLSKPALGVNKACGSGYQAIINGAMDIVTGVAKVSLTGGTENMSSLPLLVRNVRFGTTLGASYQVEECVSHQALDSFSGLTLVELTENMAKKNGITKREADEFTIESHKRWKAAFRNGLFNSEIAAMTMTVGDHEVEFRNDSLPNPEIKLEEIARHTPISGTDGIITTGNSAPVADGAAALILASEEALKAHSWTPLVRLVGWACIGVDPDEMNSGAVVATKKLLNMAKYQMKDMDLVEINDSFSAHVLACNKELDADIRKVNVSGGSMALGYAPGSSTARAATHLVHQLMYD</sequence>
<keyword evidence="3 4" id="KW-0012">Acyltransferase</keyword>
<dbReference type="InterPro" id="IPR020616">
    <property type="entry name" value="Thiolase_N"/>
</dbReference>
<evidence type="ECO:0000313" key="7">
    <source>
        <dbReference type="EMBL" id="GBP63378.1"/>
    </source>
</evidence>
<evidence type="ECO:0000259" key="6">
    <source>
        <dbReference type="Pfam" id="PF02803"/>
    </source>
</evidence>
<comment type="similarity">
    <text evidence="1 4">Belongs to the thiolase-like superfamily. Thiolase family.</text>
</comment>
<dbReference type="GO" id="GO:0005739">
    <property type="term" value="C:mitochondrion"/>
    <property type="evidence" value="ECO:0007669"/>
    <property type="project" value="TreeGrafter"/>
</dbReference>
<dbReference type="InterPro" id="IPR020615">
    <property type="entry name" value="Thiolase_acyl_enz_int_AS"/>
</dbReference>
<comment type="caution">
    <text evidence="7">The sequence shown here is derived from an EMBL/GenBank/DDBJ whole genome shotgun (WGS) entry which is preliminary data.</text>
</comment>
<evidence type="ECO:0000259" key="5">
    <source>
        <dbReference type="Pfam" id="PF00108"/>
    </source>
</evidence>
<protein>
    <submittedName>
        <fullName evidence="7">3-ketoacyl-CoA thiolase, mitochondrial</fullName>
    </submittedName>
</protein>
<dbReference type="InterPro" id="IPR020617">
    <property type="entry name" value="Thiolase_C"/>
</dbReference>
<dbReference type="PIRSF" id="PIRSF000429">
    <property type="entry name" value="Ac-CoA_Ac_transf"/>
    <property type="match status" value="1"/>
</dbReference>
<evidence type="ECO:0000256" key="1">
    <source>
        <dbReference type="ARBA" id="ARBA00010982"/>
    </source>
</evidence>
<organism evidence="7 8">
    <name type="scientific">Eumeta variegata</name>
    <name type="common">Bagworm moth</name>
    <name type="synonym">Eumeta japonica</name>
    <dbReference type="NCBI Taxonomy" id="151549"/>
    <lineage>
        <taxon>Eukaryota</taxon>
        <taxon>Metazoa</taxon>
        <taxon>Ecdysozoa</taxon>
        <taxon>Arthropoda</taxon>
        <taxon>Hexapoda</taxon>
        <taxon>Insecta</taxon>
        <taxon>Pterygota</taxon>
        <taxon>Neoptera</taxon>
        <taxon>Endopterygota</taxon>
        <taxon>Lepidoptera</taxon>
        <taxon>Glossata</taxon>
        <taxon>Ditrysia</taxon>
        <taxon>Tineoidea</taxon>
        <taxon>Psychidae</taxon>
        <taxon>Oiketicinae</taxon>
        <taxon>Eumeta</taxon>
    </lineage>
</organism>
<feature type="domain" description="Thiolase C-terminal" evidence="6">
    <location>
        <begin position="276"/>
        <end position="372"/>
    </location>
</feature>
<dbReference type="Pfam" id="PF02803">
    <property type="entry name" value="Thiolase_C"/>
    <property type="match status" value="1"/>
</dbReference>
<keyword evidence="8" id="KW-1185">Reference proteome</keyword>
<dbReference type="AlphaFoldDB" id="A0A4C1XIX6"/>
<evidence type="ECO:0000256" key="3">
    <source>
        <dbReference type="ARBA" id="ARBA00023315"/>
    </source>
</evidence>
<feature type="domain" description="Thiolase N-terminal" evidence="5">
    <location>
        <begin position="8"/>
        <end position="268"/>
    </location>
</feature>
<dbReference type="OrthoDB" id="5404651at2759"/>
<dbReference type="STRING" id="151549.A0A4C1XIX6"/>
<dbReference type="SUPFAM" id="SSF53901">
    <property type="entry name" value="Thiolase-like"/>
    <property type="match status" value="2"/>
</dbReference>
<dbReference type="Proteomes" id="UP000299102">
    <property type="component" value="Unassembled WGS sequence"/>
</dbReference>
<keyword evidence="2 4" id="KW-0808">Transferase</keyword>
<reference evidence="7 8" key="1">
    <citation type="journal article" date="2019" name="Commun. Biol.">
        <title>The bagworm genome reveals a unique fibroin gene that provides high tensile strength.</title>
        <authorList>
            <person name="Kono N."/>
            <person name="Nakamura H."/>
            <person name="Ohtoshi R."/>
            <person name="Tomita M."/>
            <person name="Numata K."/>
            <person name="Arakawa K."/>
        </authorList>
    </citation>
    <scope>NUCLEOTIDE SEQUENCE [LARGE SCALE GENOMIC DNA]</scope>
</reference>
<evidence type="ECO:0000313" key="8">
    <source>
        <dbReference type="Proteomes" id="UP000299102"/>
    </source>
</evidence>
<dbReference type="GO" id="GO:0003985">
    <property type="term" value="F:acetyl-CoA C-acetyltransferase activity"/>
    <property type="evidence" value="ECO:0007669"/>
    <property type="project" value="TreeGrafter"/>
</dbReference>
<name>A0A4C1XIX6_EUMVA</name>
<dbReference type="Pfam" id="PF00108">
    <property type="entry name" value="Thiolase_N"/>
    <property type="match status" value="1"/>
</dbReference>
<dbReference type="GO" id="GO:0006635">
    <property type="term" value="P:fatty acid beta-oxidation"/>
    <property type="evidence" value="ECO:0007669"/>
    <property type="project" value="TreeGrafter"/>
</dbReference>
<accession>A0A4C1XIX6</accession>
<dbReference type="InterPro" id="IPR002155">
    <property type="entry name" value="Thiolase"/>
</dbReference>
<dbReference type="PANTHER" id="PTHR18919:SF107">
    <property type="entry name" value="ACETYL-COA ACETYLTRANSFERASE, CYTOSOLIC"/>
    <property type="match status" value="1"/>
</dbReference>
<dbReference type="EMBL" id="BGZK01000868">
    <property type="protein sequence ID" value="GBP63378.1"/>
    <property type="molecule type" value="Genomic_DNA"/>
</dbReference>